<evidence type="ECO:0000313" key="3">
    <source>
        <dbReference type="EMBL" id="TXL73046.1"/>
    </source>
</evidence>
<keyword evidence="4" id="KW-1185">Reference proteome</keyword>
<evidence type="ECO:0000256" key="1">
    <source>
        <dbReference type="ARBA" id="ARBA00022679"/>
    </source>
</evidence>
<dbReference type="Gene3D" id="3.30.1540.10">
    <property type="entry name" value="formyl-coa transferase, domain 3"/>
    <property type="match status" value="1"/>
</dbReference>
<dbReference type="SUPFAM" id="SSF89796">
    <property type="entry name" value="CoA-transferase family III (CaiB/BaiF)"/>
    <property type="match status" value="1"/>
</dbReference>
<sequence length="414" mass="45103">MPGALQGLKIVDMTIVALGPYATMLLAEQGAEVIKVESPDGDTTRHIGPSKVNKGMGPHHLFVNRNKRSLCLDLKQPAAREALFKVIAGADALIYSIRPQAMVRLGLGYDAVREVNPGICYIGACGYASDGPYGRLPAYDDAIQALCGVASLMGGNGEPRYAPTVMADKTVGLTLAYAALCALMHKVRTGEGQKVEVPMFETMVTWLALEHLWERTFTDDGALGYPRTLAPSRKPYRARDGWLAILPYTDRHWRKFFEIAGRPEVMDEPRFATMNARSQHVEEMYGLIEALAPQKTVAEWVAVLEAAEVPCMPVKSLAELFDDPHLKWRGLFRKTQHHSEGEITMPISPLMFSATPGAHHRGAPLLGEDSRAILREAGVPESEITALAENGAMIAPSPPAQRGEREGPTRSVGG</sequence>
<dbReference type="PANTHER" id="PTHR48207:SF4">
    <property type="entry name" value="BLL6097 PROTEIN"/>
    <property type="match status" value="1"/>
</dbReference>
<dbReference type="InterPro" id="IPR044855">
    <property type="entry name" value="CoA-Trfase_III_dom3_sf"/>
</dbReference>
<dbReference type="EMBL" id="VDUZ01000028">
    <property type="protein sequence ID" value="TXL73046.1"/>
    <property type="molecule type" value="Genomic_DNA"/>
</dbReference>
<dbReference type="InterPro" id="IPR050483">
    <property type="entry name" value="CoA-transferase_III_domain"/>
</dbReference>
<name>A0A5C8PIJ4_9HYPH</name>
<dbReference type="GO" id="GO:0008410">
    <property type="term" value="F:CoA-transferase activity"/>
    <property type="evidence" value="ECO:0007669"/>
    <property type="project" value="TreeGrafter"/>
</dbReference>
<proteinExistence type="predicted"/>
<dbReference type="InterPro" id="IPR003673">
    <property type="entry name" value="CoA-Trfase_fam_III"/>
</dbReference>
<dbReference type="AlphaFoldDB" id="A0A5C8PIJ4"/>
<organism evidence="3 4">
    <name type="scientific">Vineibacter terrae</name>
    <dbReference type="NCBI Taxonomy" id="2586908"/>
    <lineage>
        <taxon>Bacteria</taxon>
        <taxon>Pseudomonadati</taxon>
        <taxon>Pseudomonadota</taxon>
        <taxon>Alphaproteobacteria</taxon>
        <taxon>Hyphomicrobiales</taxon>
        <taxon>Vineibacter</taxon>
    </lineage>
</organism>
<feature type="region of interest" description="Disordered" evidence="2">
    <location>
        <begin position="390"/>
        <end position="414"/>
    </location>
</feature>
<reference evidence="3 4" key="1">
    <citation type="submission" date="2019-06" db="EMBL/GenBank/DDBJ databases">
        <title>New taxonomy in bacterial strain CC-CFT640, isolated from vineyard.</title>
        <authorList>
            <person name="Lin S.-Y."/>
            <person name="Tsai C.-F."/>
            <person name="Young C.-C."/>
        </authorList>
    </citation>
    <scope>NUCLEOTIDE SEQUENCE [LARGE SCALE GENOMIC DNA]</scope>
    <source>
        <strain evidence="3 4">CC-CFT640</strain>
    </source>
</reference>
<dbReference type="Proteomes" id="UP000321638">
    <property type="component" value="Unassembled WGS sequence"/>
</dbReference>
<comment type="caution">
    <text evidence="3">The sequence shown here is derived from an EMBL/GenBank/DDBJ whole genome shotgun (WGS) entry which is preliminary data.</text>
</comment>
<evidence type="ECO:0000256" key="2">
    <source>
        <dbReference type="SAM" id="MobiDB-lite"/>
    </source>
</evidence>
<dbReference type="InterPro" id="IPR023606">
    <property type="entry name" value="CoA-Trfase_III_dom_1_sf"/>
</dbReference>
<gene>
    <name evidence="3" type="ORF">FHP25_22900</name>
</gene>
<dbReference type="Gene3D" id="3.40.50.10540">
    <property type="entry name" value="Crotonobetainyl-coa:carnitine coa-transferase, domain 1"/>
    <property type="match status" value="1"/>
</dbReference>
<protein>
    <submittedName>
        <fullName evidence="3">CoA transferase</fullName>
    </submittedName>
</protein>
<accession>A0A5C8PIJ4</accession>
<dbReference type="RefSeq" id="WP_147849302.1">
    <property type="nucleotide sequence ID" value="NZ_VDUZ01000028.1"/>
</dbReference>
<keyword evidence="1 3" id="KW-0808">Transferase</keyword>
<dbReference type="Pfam" id="PF02515">
    <property type="entry name" value="CoA_transf_3"/>
    <property type="match status" value="1"/>
</dbReference>
<dbReference type="OrthoDB" id="9781472at2"/>
<evidence type="ECO:0000313" key="4">
    <source>
        <dbReference type="Proteomes" id="UP000321638"/>
    </source>
</evidence>
<dbReference type="PANTHER" id="PTHR48207">
    <property type="entry name" value="SUCCINATE--HYDROXYMETHYLGLUTARATE COA-TRANSFERASE"/>
    <property type="match status" value="1"/>
</dbReference>